<dbReference type="Proteomes" id="UP000285768">
    <property type="component" value="Chromosome"/>
</dbReference>
<dbReference type="RefSeq" id="WP_017884080.1">
    <property type="nucleotide sequence ID" value="NZ_CP035037.1"/>
</dbReference>
<evidence type="ECO:0000313" key="2">
    <source>
        <dbReference type="EMBL" id="QAB19040.1"/>
    </source>
</evidence>
<organism evidence="2 3">
    <name type="scientific">Leucobacter muris</name>
    <dbReference type="NCBI Taxonomy" id="1935379"/>
    <lineage>
        <taxon>Bacteria</taxon>
        <taxon>Bacillati</taxon>
        <taxon>Actinomycetota</taxon>
        <taxon>Actinomycetes</taxon>
        <taxon>Micrococcales</taxon>
        <taxon>Microbacteriaceae</taxon>
        <taxon>Leucobacter</taxon>
    </lineage>
</organism>
<feature type="transmembrane region" description="Helical" evidence="1">
    <location>
        <begin position="133"/>
        <end position="152"/>
    </location>
</feature>
<keyword evidence="3" id="KW-1185">Reference proteome</keyword>
<feature type="transmembrane region" description="Helical" evidence="1">
    <location>
        <begin position="106"/>
        <end position="127"/>
    </location>
</feature>
<dbReference type="EMBL" id="CP035037">
    <property type="protein sequence ID" value="QAB19040.1"/>
    <property type="molecule type" value="Genomic_DNA"/>
</dbReference>
<keyword evidence="1" id="KW-0472">Membrane</keyword>
<feature type="transmembrane region" description="Helical" evidence="1">
    <location>
        <begin position="76"/>
        <end position="99"/>
    </location>
</feature>
<reference evidence="2 3" key="1">
    <citation type="submission" date="2019-01" db="EMBL/GenBank/DDBJ databases">
        <title>Leucobacter muris sp. nov. isolated from the nose of a laboratory mouse.</title>
        <authorList>
            <person name="Benga L."/>
            <person name="Sproeer C."/>
            <person name="Schumann P."/>
            <person name="Verbarg S."/>
            <person name="Bunk B."/>
            <person name="Engelhardt E."/>
            <person name="Benten P.M."/>
            <person name="Sager M."/>
        </authorList>
    </citation>
    <scope>NUCLEOTIDE SEQUENCE [LARGE SCALE GENOMIC DNA]</scope>
    <source>
        <strain evidence="2 3">DSM 101948</strain>
    </source>
</reference>
<keyword evidence="1" id="KW-0812">Transmembrane</keyword>
<proteinExistence type="predicted"/>
<gene>
    <name evidence="2" type="ORF">Leucomu_14930</name>
</gene>
<feature type="transmembrane region" description="Helical" evidence="1">
    <location>
        <begin position="37"/>
        <end position="56"/>
    </location>
</feature>
<evidence type="ECO:0000256" key="1">
    <source>
        <dbReference type="SAM" id="Phobius"/>
    </source>
</evidence>
<accession>A0ABX5QJ37</accession>
<name>A0ABX5QJ37_9MICO</name>
<protein>
    <recommendedName>
        <fullName evidence="4">DUF2127 domain-containing protein</fullName>
    </recommendedName>
</protein>
<evidence type="ECO:0008006" key="4">
    <source>
        <dbReference type="Google" id="ProtNLM"/>
    </source>
</evidence>
<sequence length="164" mass="17627">MGERPRKRAAIEPAATLFDREAEPAPQDRRPVSVSGGAALVVARALGTALWSVGLLRQWGSIRADLDLEPDESGVALGVLLGFQGFWMLLLLALAWLIWRGGNGARILVMIGATASITASAIAYFAAGEEITVHTTLLTLALDILILLALSSRDARAWTRRRRA</sequence>
<evidence type="ECO:0000313" key="3">
    <source>
        <dbReference type="Proteomes" id="UP000285768"/>
    </source>
</evidence>
<keyword evidence="1" id="KW-1133">Transmembrane helix</keyword>